<dbReference type="Gene3D" id="3.30.70.380">
    <property type="entry name" value="Ferrodoxin-fold anticodon-binding domain"/>
    <property type="match status" value="1"/>
</dbReference>
<keyword evidence="8 15" id="KW-0547">Nucleotide-binding</keyword>
<dbReference type="Pfam" id="PF03484">
    <property type="entry name" value="B5"/>
    <property type="match status" value="1"/>
</dbReference>
<dbReference type="Pfam" id="PF17759">
    <property type="entry name" value="tRNA_synthFbeta"/>
    <property type="match status" value="1"/>
</dbReference>
<dbReference type="AlphaFoldDB" id="A0A2Z5Y2U3"/>
<evidence type="ECO:0000256" key="1">
    <source>
        <dbReference type="ARBA" id="ARBA00004496"/>
    </source>
</evidence>
<dbReference type="InterPro" id="IPR041616">
    <property type="entry name" value="PheRS_beta_core"/>
</dbReference>
<dbReference type="SUPFAM" id="SSF46955">
    <property type="entry name" value="Putative DNA-binding domain"/>
    <property type="match status" value="1"/>
</dbReference>
<evidence type="ECO:0000256" key="9">
    <source>
        <dbReference type="ARBA" id="ARBA00022840"/>
    </source>
</evidence>
<evidence type="ECO:0000256" key="12">
    <source>
        <dbReference type="ARBA" id="ARBA00022917"/>
    </source>
</evidence>
<evidence type="ECO:0000256" key="4">
    <source>
        <dbReference type="ARBA" id="ARBA00022490"/>
    </source>
</evidence>
<evidence type="ECO:0000256" key="13">
    <source>
        <dbReference type="ARBA" id="ARBA00023146"/>
    </source>
</evidence>
<feature type="binding site" evidence="15">
    <location>
        <position position="472"/>
    </location>
    <ligand>
        <name>Mg(2+)</name>
        <dbReference type="ChEBI" id="CHEBI:18420"/>
        <note>shared with alpha subunit</note>
    </ligand>
</feature>
<name>A0A2Z5Y2U3_9ENTE</name>
<keyword evidence="9 15" id="KW-0067">ATP-binding</keyword>
<gene>
    <name evidence="15" type="primary">pheT</name>
    <name evidence="20" type="ORF">DAT561_0941</name>
</gene>
<dbReference type="GO" id="GO:0016740">
    <property type="term" value="F:transferase activity"/>
    <property type="evidence" value="ECO:0007669"/>
    <property type="project" value="UniProtKB-ARBA"/>
</dbReference>
<dbReference type="NCBIfam" id="TIGR00472">
    <property type="entry name" value="pheT_bact"/>
    <property type="match status" value="1"/>
</dbReference>
<dbReference type="SUPFAM" id="SSF55681">
    <property type="entry name" value="Class II aaRS and biotin synthetases"/>
    <property type="match status" value="1"/>
</dbReference>
<evidence type="ECO:0000256" key="6">
    <source>
        <dbReference type="ARBA" id="ARBA00022598"/>
    </source>
</evidence>
<evidence type="ECO:0000256" key="10">
    <source>
        <dbReference type="ARBA" id="ARBA00022842"/>
    </source>
</evidence>
<dbReference type="FunFam" id="3.30.930.10:FF:000022">
    <property type="entry name" value="Phenylalanine--tRNA ligase beta subunit"/>
    <property type="match status" value="1"/>
</dbReference>
<dbReference type="SMART" id="SM00874">
    <property type="entry name" value="B5"/>
    <property type="match status" value="1"/>
</dbReference>
<dbReference type="NCBIfam" id="NF045760">
    <property type="entry name" value="YtpR"/>
    <property type="match status" value="1"/>
</dbReference>
<dbReference type="Pfam" id="PF01588">
    <property type="entry name" value="tRNA_bind"/>
    <property type="match status" value="1"/>
</dbReference>
<proteinExistence type="inferred from homology"/>
<evidence type="ECO:0000256" key="11">
    <source>
        <dbReference type="ARBA" id="ARBA00022884"/>
    </source>
</evidence>
<keyword evidence="11 16" id="KW-0694">RNA-binding</keyword>
<evidence type="ECO:0000256" key="3">
    <source>
        <dbReference type="ARBA" id="ARBA00011209"/>
    </source>
</evidence>
<evidence type="ECO:0000259" key="19">
    <source>
        <dbReference type="PROSITE" id="PS51483"/>
    </source>
</evidence>
<dbReference type="GO" id="GO:0004826">
    <property type="term" value="F:phenylalanine-tRNA ligase activity"/>
    <property type="evidence" value="ECO:0007669"/>
    <property type="project" value="UniProtKB-UniRule"/>
</dbReference>
<dbReference type="CDD" id="cd02796">
    <property type="entry name" value="tRNA_bind_bactPheRS"/>
    <property type="match status" value="1"/>
</dbReference>
<dbReference type="FunFam" id="3.30.56.10:FF:000002">
    <property type="entry name" value="Phenylalanine--tRNA ligase beta subunit"/>
    <property type="match status" value="1"/>
</dbReference>
<dbReference type="InterPro" id="IPR005147">
    <property type="entry name" value="tRNA_synthase_B5-dom"/>
</dbReference>
<feature type="domain" description="B5" evidence="19">
    <location>
        <begin position="410"/>
        <end position="485"/>
    </location>
</feature>
<feature type="binding site" evidence="15">
    <location>
        <position position="469"/>
    </location>
    <ligand>
        <name>Mg(2+)</name>
        <dbReference type="ChEBI" id="CHEBI:18420"/>
        <note>shared with alpha subunit</note>
    </ligand>
</feature>
<dbReference type="RefSeq" id="WP_015694983.1">
    <property type="nucleotide sequence ID" value="NZ_AP018492.1"/>
</dbReference>
<dbReference type="SUPFAM" id="SSF50249">
    <property type="entry name" value="Nucleic acid-binding proteins"/>
    <property type="match status" value="1"/>
</dbReference>
<feature type="domain" description="TRNA-binding" evidence="17">
    <location>
        <begin position="40"/>
        <end position="155"/>
    </location>
</feature>
<dbReference type="SUPFAM" id="SSF56037">
    <property type="entry name" value="PheT/TilS domain"/>
    <property type="match status" value="1"/>
</dbReference>
<comment type="subunit">
    <text evidence="3 15">Tetramer of two alpha and two beta subunits.</text>
</comment>
<evidence type="ECO:0000256" key="7">
    <source>
        <dbReference type="ARBA" id="ARBA00022723"/>
    </source>
</evidence>
<evidence type="ECO:0000256" key="2">
    <source>
        <dbReference type="ARBA" id="ARBA00008653"/>
    </source>
</evidence>
<evidence type="ECO:0000256" key="8">
    <source>
        <dbReference type="ARBA" id="ARBA00022741"/>
    </source>
</evidence>
<dbReference type="GO" id="GO:0140096">
    <property type="term" value="F:catalytic activity, acting on a protein"/>
    <property type="evidence" value="ECO:0007669"/>
    <property type="project" value="UniProtKB-ARBA"/>
</dbReference>
<dbReference type="GO" id="GO:0006432">
    <property type="term" value="P:phenylalanyl-tRNA aminoacylation"/>
    <property type="evidence" value="ECO:0007669"/>
    <property type="project" value="UniProtKB-UniRule"/>
</dbReference>
<feature type="binding site" evidence="15">
    <location>
        <position position="473"/>
    </location>
    <ligand>
        <name>Mg(2+)</name>
        <dbReference type="ChEBI" id="CHEBI:18420"/>
        <note>shared with alpha subunit</note>
    </ligand>
</feature>
<dbReference type="PROSITE" id="PS50886">
    <property type="entry name" value="TRBD"/>
    <property type="match status" value="1"/>
</dbReference>
<dbReference type="SMART" id="SM00873">
    <property type="entry name" value="B3_4"/>
    <property type="match status" value="1"/>
</dbReference>
<dbReference type="Gene3D" id="3.50.40.10">
    <property type="entry name" value="Phenylalanyl-trna Synthetase, Chain B, domain 3"/>
    <property type="match status" value="1"/>
</dbReference>
<keyword evidence="7 15" id="KW-0479">Metal-binding</keyword>
<dbReference type="InterPro" id="IPR004532">
    <property type="entry name" value="Phe-tRNA-ligase_IIc_bsu_bact"/>
</dbReference>
<keyword evidence="13 15" id="KW-0030">Aminoacyl-tRNA synthetase</keyword>
<reference evidence="20 21" key="1">
    <citation type="submission" date="2018-01" db="EMBL/GenBank/DDBJ databases">
        <title>Whole genome sequence of Melissococcus plutonius DAT561.</title>
        <authorList>
            <person name="Okumura K."/>
            <person name="Takamatsu D."/>
            <person name="Okura M."/>
        </authorList>
    </citation>
    <scope>NUCLEOTIDE SEQUENCE [LARGE SCALE GENOMIC DNA]</scope>
    <source>
        <strain evidence="20 21">DAT561</strain>
    </source>
</reference>
<dbReference type="SMART" id="SM00896">
    <property type="entry name" value="FDX-ACB"/>
    <property type="match status" value="1"/>
</dbReference>
<dbReference type="PANTHER" id="PTHR10947">
    <property type="entry name" value="PHENYLALANYL-TRNA SYNTHETASE BETA CHAIN AND LEUCINE-RICH REPEAT-CONTAINING PROTEIN 47"/>
    <property type="match status" value="1"/>
</dbReference>
<evidence type="ECO:0000256" key="16">
    <source>
        <dbReference type="PROSITE-ProRule" id="PRU00209"/>
    </source>
</evidence>
<dbReference type="PROSITE" id="PS51483">
    <property type="entry name" value="B5"/>
    <property type="match status" value="1"/>
</dbReference>
<dbReference type="PROSITE" id="PS51447">
    <property type="entry name" value="FDX_ACB"/>
    <property type="match status" value="1"/>
</dbReference>
<feature type="binding site" evidence="15">
    <location>
        <position position="463"/>
    </location>
    <ligand>
        <name>Mg(2+)</name>
        <dbReference type="ChEBI" id="CHEBI:18420"/>
        <note>shared with alpha subunit</note>
    </ligand>
</feature>
<dbReference type="CDD" id="cd00769">
    <property type="entry name" value="PheRS_beta_core"/>
    <property type="match status" value="1"/>
</dbReference>
<dbReference type="Gene3D" id="3.30.56.10">
    <property type="match status" value="2"/>
</dbReference>
<dbReference type="InterPro" id="IPR045864">
    <property type="entry name" value="aa-tRNA-synth_II/BPL/LPL"/>
</dbReference>
<comment type="subcellular location">
    <subcellularLocation>
        <location evidence="1 15">Cytoplasm</location>
    </subcellularLocation>
</comment>
<dbReference type="InterPro" id="IPR045060">
    <property type="entry name" value="Phe-tRNA-ligase_IIc_bsu"/>
</dbReference>
<keyword evidence="5 16" id="KW-0820">tRNA-binding</keyword>
<dbReference type="Proteomes" id="UP000269226">
    <property type="component" value="Chromosome"/>
</dbReference>
<evidence type="ECO:0000259" key="17">
    <source>
        <dbReference type="PROSITE" id="PS50886"/>
    </source>
</evidence>
<dbReference type="Pfam" id="PF03483">
    <property type="entry name" value="B3_4"/>
    <property type="match status" value="1"/>
</dbReference>
<dbReference type="Gene3D" id="2.40.50.140">
    <property type="entry name" value="Nucleic acid-binding proteins"/>
    <property type="match status" value="1"/>
</dbReference>
<organism evidence="20 21">
    <name type="scientific">Melissococcus plutonius</name>
    <dbReference type="NCBI Taxonomy" id="33970"/>
    <lineage>
        <taxon>Bacteria</taxon>
        <taxon>Bacillati</taxon>
        <taxon>Bacillota</taxon>
        <taxon>Bacilli</taxon>
        <taxon>Lactobacillales</taxon>
        <taxon>Enterococcaceae</taxon>
        <taxon>Melissococcus</taxon>
    </lineage>
</organism>
<dbReference type="Gene3D" id="3.30.930.10">
    <property type="entry name" value="Bira Bifunctional Protein, Domain 2"/>
    <property type="match status" value="1"/>
</dbReference>
<dbReference type="InterPro" id="IPR033714">
    <property type="entry name" value="tRNA_bind_bactPheRS"/>
</dbReference>
<comment type="cofactor">
    <cofactor evidence="15">
        <name>Mg(2+)</name>
        <dbReference type="ChEBI" id="CHEBI:18420"/>
    </cofactor>
    <text evidence="15">Binds 2 magnesium ions per tetramer.</text>
</comment>
<dbReference type="FunFam" id="3.30.70.380:FF:000001">
    <property type="entry name" value="Phenylalanine--tRNA ligase beta subunit"/>
    <property type="match status" value="1"/>
</dbReference>
<evidence type="ECO:0000313" key="21">
    <source>
        <dbReference type="Proteomes" id="UP000269226"/>
    </source>
</evidence>
<dbReference type="InterPro" id="IPR020825">
    <property type="entry name" value="Phe-tRNA_synthase-like_B3/B4"/>
</dbReference>
<dbReference type="FunFam" id="3.50.40.10:FF:000001">
    <property type="entry name" value="Phenylalanine--tRNA ligase beta subunit"/>
    <property type="match status" value="1"/>
</dbReference>
<protein>
    <recommendedName>
        <fullName evidence="15">Phenylalanine--tRNA ligase beta subunit</fullName>
        <ecNumber evidence="15">6.1.1.20</ecNumber>
    </recommendedName>
    <alternativeName>
        <fullName evidence="15">Phenylalanyl-tRNA synthetase beta subunit</fullName>
        <shortName evidence="15">PheRS</shortName>
    </alternativeName>
</protein>
<dbReference type="InterPro" id="IPR002547">
    <property type="entry name" value="tRNA-bd_dom"/>
</dbReference>
<evidence type="ECO:0000313" key="20">
    <source>
        <dbReference type="EMBL" id="BBC61053.1"/>
    </source>
</evidence>
<dbReference type="GO" id="GO:0009328">
    <property type="term" value="C:phenylalanine-tRNA ligase complex"/>
    <property type="evidence" value="ECO:0007669"/>
    <property type="project" value="TreeGrafter"/>
</dbReference>
<keyword evidence="6 15" id="KW-0436">Ligase</keyword>
<dbReference type="InterPro" id="IPR005121">
    <property type="entry name" value="Fdx_antiC-bd"/>
</dbReference>
<dbReference type="Pfam" id="PF03147">
    <property type="entry name" value="FDX-ACB"/>
    <property type="match status" value="1"/>
</dbReference>
<dbReference type="HAMAP" id="MF_00283">
    <property type="entry name" value="Phe_tRNA_synth_beta1"/>
    <property type="match status" value="1"/>
</dbReference>
<comment type="catalytic activity">
    <reaction evidence="14 15">
        <text>tRNA(Phe) + L-phenylalanine + ATP = L-phenylalanyl-tRNA(Phe) + AMP + diphosphate + H(+)</text>
        <dbReference type="Rhea" id="RHEA:19413"/>
        <dbReference type="Rhea" id="RHEA-COMP:9668"/>
        <dbReference type="Rhea" id="RHEA-COMP:9699"/>
        <dbReference type="ChEBI" id="CHEBI:15378"/>
        <dbReference type="ChEBI" id="CHEBI:30616"/>
        <dbReference type="ChEBI" id="CHEBI:33019"/>
        <dbReference type="ChEBI" id="CHEBI:58095"/>
        <dbReference type="ChEBI" id="CHEBI:78442"/>
        <dbReference type="ChEBI" id="CHEBI:78531"/>
        <dbReference type="ChEBI" id="CHEBI:456215"/>
        <dbReference type="EC" id="6.1.1.20"/>
    </reaction>
</comment>
<dbReference type="InterPro" id="IPR005146">
    <property type="entry name" value="B3/B4_tRNA-bd"/>
</dbReference>
<keyword evidence="4 15" id="KW-0963">Cytoplasm</keyword>
<dbReference type="SUPFAM" id="SSF54991">
    <property type="entry name" value="Anticodon-binding domain of PheRS"/>
    <property type="match status" value="1"/>
</dbReference>
<dbReference type="FunFam" id="2.40.50.140:FF:000045">
    <property type="entry name" value="Phenylalanine--tRNA ligase beta subunit"/>
    <property type="match status" value="1"/>
</dbReference>
<dbReference type="GO" id="GO:0000049">
    <property type="term" value="F:tRNA binding"/>
    <property type="evidence" value="ECO:0007669"/>
    <property type="project" value="UniProtKB-UniRule"/>
</dbReference>
<evidence type="ECO:0000256" key="5">
    <source>
        <dbReference type="ARBA" id="ARBA00022555"/>
    </source>
</evidence>
<dbReference type="EC" id="6.1.1.20" evidence="15"/>
<keyword evidence="12 15" id="KW-0648">Protein biosynthesis</keyword>
<evidence type="ECO:0000259" key="18">
    <source>
        <dbReference type="PROSITE" id="PS51447"/>
    </source>
</evidence>
<dbReference type="GeneID" id="57043492"/>
<dbReference type="EMBL" id="AP018492">
    <property type="protein sequence ID" value="BBC61053.1"/>
    <property type="molecule type" value="Genomic_DNA"/>
</dbReference>
<feature type="domain" description="FDX-ACB" evidence="18">
    <location>
        <begin position="712"/>
        <end position="805"/>
    </location>
</feature>
<dbReference type="InterPro" id="IPR009061">
    <property type="entry name" value="DNA-bd_dom_put_sf"/>
</dbReference>
<sequence length="805" mass="90021">MFVSYKWLGEYLDLSKVPVKELADQLSLTGLEVEGIRFPSEGLKKIIVGEVKECVPHNNSDHLFICQVDIGEEELTQIVCGAPNIKAGIKVIVALPGARIANNIKIKKGKVRGEVSNGMICSLQEIGYMESVVPKEFADGIYYLPFEAVNGEAVFPYLEMDDAIIELAITPNRADALSIRGVAYEVGAIYRQTPSFEEPKLQEDSTETVDQYLTVEVADQHDTLAYQIRIIKDVKIAESPLWLQTHLMNEGIRPINNVVDVTNYILLLFGQPLHAFDYHKLQSKKIVVQRGKEKEEFVTLDGELRELSSENIVVTNGNVPVALAGIMGGKNSEVTSETTTIALEAALFDSVMIRQTSKMFNLRSESSSRFEKGINQATINLACDTAAALIAELAGGTVIAGREIGTEVNAQAVTIPISLKRINDYLGTELTETTVSEIFDTLGFSYIIKNNNYQVTVPPRRWDIAIEADLIEEVARIYGYDRLPTTLPKGETLLGSLTPNQALIRQFKAILEGQGLSEVISYALTTEEKSKQFMMKSSLPTSLQWPMSQDRSHLRMNLISGLLDDIAYNVARKNNSIEFYEVGRVFYQNEDSLKNLPYEENHLAMALTGNREEKDWQTQAVSVDFYTLKGIIETLFEAAGIHVVYQATKDIPELHPGRTAFIYLEDQMIGFIGQVHPALEKQYNIPTTYVAELNLFAMMQMRNQTKMMAPISKFPAVNRDIALLVDKTITNQEIINVIKQYAGKYLANIEIFDVYQGSRIEADKKSMAYSLTFINDEATLTDEVINHSMEKIEKGLIENLAVVIR</sequence>
<dbReference type="GO" id="GO:0005524">
    <property type="term" value="F:ATP binding"/>
    <property type="evidence" value="ECO:0007669"/>
    <property type="project" value="UniProtKB-UniRule"/>
</dbReference>
<dbReference type="InterPro" id="IPR012340">
    <property type="entry name" value="NA-bd_OB-fold"/>
</dbReference>
<evidence type="ECO:0000256" key="15">
    <source>
        <dbReference type="HAMAP-Rule" id="MF_00283"/>
    </source>
</evidence>
<accession>A0A2Z5Y2U3</accession>
<keyword evidence="10 15" id="KW-0460">Magnesium</keyword>
<evidence type="ECO:0000256" key="14">
    <source>
        <dbReference type="ARBA" id="ARBA00049255"/>
    </source>
</evidence>
<dbReference type="InterPro" id="IPR036690">
    <property type="entry name" value="Fdx_antiC-bd_sf"/>
</dbReference>
<dbReference type="PANTHER" id="PTHR10947:SF0">
    <property type="entry name" value="PHENYLALANINE--TRNA LIGASE BETA SUBUNIT"/>
    <property type="match status" value="1"/>
</dbReference>
<comment type="similarity">
    <text evidence="2 15">Belongs to the phenylalanyl-tRNA synthetase beta subunit family. Type 1 subfamily.</text>
</comment>
<dbReference type="GO" id="GO:0000287">
    <property type="term" value="F:magnesium ion binding"/>
    <property type="evidence" value="ECO:0007669"/>
    <property type="project" value="UniProtKB-UniRule"/>
</dbReference>